<dbReference type="Pfam" id="PF03953">
    <property type="entry name" value="Tubulin_C"/>
    <property type="match status" value="1"/>
</dbReference>
<sequence length="1201" mass="136506">MPREIITLQAGQCGNQIGSEFWKQLCTEHGISPDGYLMDDVQAGIDRKDVFFYQSDDDHYVPRALLLDLEPGVINSIKTSSYHNLYNNENIYVSPAGSGAGNNWASGYNQAEKVHETIFDMIDREADGSDSLEGFMLCHSISGGTGSGMGSLLLEKLADRYPKKLVQTYSVFPDPGGIVVQSYNSLLTLARLTNYVDSTVVLDNIALNRICSEHLHIDAPTVNQMNSLVSTVMSASTTTLRYPGYMNNDLVGMLASLIPTPRCHFLITGYTPLTVERQSESVRKTSVLDVMRRLLQQQNIMVSSPYKSGKYISCLNIIQGEVDPTQVHNSLQRIRERKLVNFINWGPASIQVALTKKSPFIQSSHKVSGLMLANHTSVYHVCSSIDEYEKLRKKNAFIQNYSKEYSNILDEFNQSRDSVQSLIDEYKASESSNYINYAMEKDLIQQNLMMLFSTKDIFKEDNNNKLFENIDIPSKIIDINKANGVYLLFYSQTINSKITSNSHYSIVIDPMGVTSKSKHCKPTCWNRVSLGNGRTKFGVRRLPPNYSSKILISIYYLGKSIHDLFSTPRNSYSYVGFANYSFAMLIETEGQKNKIWNSKSIAKDIAKFLSQELRGLARIFTYIKLLNYRYENASIKKQQPKNRPTDIFNFDKSNKISYTRNESSTRHEEINILPWKLNLLAVSNREKKIFIAESQNIGVYDLDNPTTLIETLHLDNNNIKIGITCGQEILVTVDDEGYIRVIFVDDLTRLPLRFFNGSSTWGITICQSKPMIAVSSNNFKITVWDLSLGEEAHYYRKTLQGHRHNIPCVDFSSCGNYLVSISIDKLVRIWDVNSQQTITMLKLSQWGWGCRWIELDSLDTDTRYAVSEEDQLAFHRDNWRGITREQEQQEVQEAAAEVQPQVPLPPMNDAQQEEVEEVEQPIEQEQPQEETNVNLGDESQVEDEEEAEGEEGNDMDYDDIDIQYILEKNKKLMEEVLAQNQQVRFNLINSLVDSNKSQRPPSHLVFSCFHNLYFSSSSLEEAITITNPSPTLFPIAQSQIERVSMLEVIPELSICIAASQGPARQIALFKIKKIDRNSTININKLKNNNNNSKNNNNNNNNSKENNNNNDNDDDLDEEKEEEDGDCKEMRLGYTMEFEQIITSDDGPSIIVGMSIARNHSNNPSLFSVSLYVLYINGVFCKYTIQRKDNSSSSFDISDCYI</sequence>
<dbReference type="InterPro" id="IPR019775">
    <property type="entry name" value="WD40_repeat_CS"/>
</dbReference>
<dbReference type="GO" id="GO:0031122">
    <property type="term" value="P:cytoplasmic microtubule organization"/>
    <property type="evidence" value="ECO:0007669"/>
    <property type="project" value="InterPro"/>
</dbReference>
<dbReference type="InterPro" id="IPR017975">
    <property type="entry name" value="Tubulin_CS"/>
</dbReference>
<reference evidence="14 15" key="1">
    <citation type="journal article" date="2011" name="Genome Res.">
        <title>Phylogeny-wide analysis of social amoeba genomes highlights ancient origins for complex intercellular communication.</title>
        <authorList>
            <person name="Heidel A.J."/>
            <person name="Lawal H.M."/>
            <person name="Felder M."/>
            <person name="Schilde C."/>
            <person name="Helps N.R."/>
            <person name="Tunggal B."/>
            <person name="Rivero F."/>
            <person name="John U."/>
            <person name="Schleicher M."/>
            <person name="Eichinger L."/>
            <person name="Platzer M."/>
            <person name="Noegel A.A."/>
            <person name="Schaap P."/>
            <person name="Gloeckner G."/>
        </authorList>
    </citation>
    <scope>NUCLEOTIDE SEQUENCE [LARGE SCALE GENOMIC DNA]</scope>
    <source>
        <strain evidence="15">ATCC 26659 / Pp 5 / PN500</strain>
    </source>
</reference>
<evidence type="ECO:0000256" key="1">
    <source>
        <dbReference type="ARBA" id="ARBA00004267"/>
    </source>
</evidence>
<dbReference type="FunFam" id="3.40.50.1440:FF:000010">
    <property type="entry name" value="Tubulin gamma chain"/>
    <property type="match status" value="1"/>
</dbReference>
<evidence type="ECO:0000256" key="10">
    <source>
        <dbReference type="PROSITE-ProRule" id="PRU00221"/>
    </source>
</evidence>
<dbReference type="Proteomes" id="UP000001396">
    <property type="component" value="Unassembled WGS sequence"/>
</dbReference>
<dbReference type="InterPro" id="IPR015943">
    <property type="entry name" value="WD40/YVTN_repeat-like_dom_sf"/>
</dbReference>
<dbReference type="GO" id="GO:0007020">
    <property type="term" value="P:microtubule nucleation"/>
    <property type="evidence" value="ECO:0007669"/>
    <property type="project" value="InterPro"/>
</dbReference>
<feature type="domain" description="Tubulin/FtsZ 2-layer sandwich" evidence="13">
    <location>
        <begin position="246"/>
        <end position="387"/>
    </location>
</feature>
<dbReference type="Pfam" id="PF00091">
    <property type="entry name" value="Tubulin"/>
    <property type="match status" value="1"/>
</dbReference>
<keyword evidence="8" id="KW-0342">GTP-binding</keyword>
<feature type="compositionally biased region" description="Acidic residues" evidence="11">
    <location>
        <begin position="911"/>
        <end position="928"/>
    </location>
</feature>
<keyword evidence="3" id="KW-0963">Cytoplasm</keyword>
<comment type="caution">
    <text evidence="14">The sequence shown here is derived from an EMBL/GenBank/DDBJ whole genome shotgun (WGS) entry which is preliminary data.</text>
</comment>
<dbReference type="Pfam" id="PF00400">
    <property type="entry name" value="WD40"/>
    <property type="match status" value="1"/>
</dbReference>
<feature type="compositionally biased region" description="Acidic residues" evidence="11">
    <location>
        <begin position="1110"/>
        <end position="1125"/>
    </location>
</feature>
<dbReference type="SUPFAM" id="SSF55307">
    <property type="entry name" value="Tubulin C-terminal domain-like"/>
    <property type="match status" value="1"/>
</dbReference>
<evidence type="ECO:0000256" key="2">
    <source>
        <dbReference type="ARBA" id="ARBA00009636"/>
    </source>
</evidence>
<dbReference type="SMART" id="SM00865">
    <property type="entry name" value="Tubulin_C"/>
    <property type="match status" value="1"/>
</dbReference>
<dbReference type="PROSITE" id="PS00678">
    <property type="entry name" value="WD_REPEATS_1"/>
    <property type="match status" value="1"/>
</dbReference>
<dbReference type="PROSITE" id="PS00227">
    <property type="entry name" value="TUBULIN"/>
    <property type="match status" value="1"/>
</dbReference>
<keyword evidence="6" id="KW-0677">Repeat</keyword>
<dbReference type="InterPro" id="IPR018316">
    <property type="entry name" value="Tubulin/FtsZ_2-layer-sand-dom"/>
</dbReference>
<feature type="domain" description="Tubulin/FtsZ GTPase" evidence="12">
    <location>
        <begin position="48"/>
        <end position="244"/>
    </location>
</feature>
<comment type="subcellular location">
    <subcellularLocation>
        <location evidence="1">Cytoplasm</location>
        <location evidence="1">Cytoskeleton</location>
        <location evidence="1">Microtubule organizing center</location>
    </subcellularLocation>
</comment>
<dbReference type="GO" id="GO:0005525">
    <property type="term" value="F:GTP binding"/>
    <property type="evidence" value="ECO:0007669"/>
    <property type="project" value="UniProtKB-KW"/>
</dbReference>
<keyword evidence="5" id="KW-0493">Microtubule</keyword>
<dbReference type="FunFam" id="3.30.1330.20:FF:000003">
    <property type="entry name" value="Tubulin gamma chain"/>
    <property type="match status" value="1"/>
</dbReference>
<feature type="compositionally biased region" description="Low complexity" evidence="11">
    <location>
        <begin position="1083"/>
        <end position="1109"/>
    </location>
</feature>
<feature type="region of interest" description="Disordered" evidence="11">
    <location>
        <begin position="885"/>
        <end position="955"/>
    </location>
</feature>
<evidence type="ECO:0000256" key="4">
    <source>
        <dbReference type="ARBA" id="ARBA00022574"/>
    </source>
</evidence>
<evidence type="ECO:0000256" key="8">
    <source>
        <dbReference type="ARBA" id="ARBA00023134"/>
    </source>
</evidence>
<dbReference type="PRINTS" id="PR01161">
    <property type="entry name" value="TUBULIN"/>
</dbReference>
<feature type="compositionally biased region" description="Low complexity" evidence="11">
    <location>
        <begin position="889"/>
        <end position="901"/>
    </location>
</feature>
<name>D3BHB7_HETP5</name>
<dbReference type="SUPFAM" id="SSF50978">
    <property type="entry name" value="WD40 repeat-like"/>
    <property type="match status" value="1"/>
</dbReference>
<protein>
    <submittedName>
        <fullName evidence="14">Gamma tubulin</fullName>
    </submittedName>
</protein>
<dbReference type="SMART" id="SM00864">
    <property type="entry name" value="Tubulin"/>
    <property type="match status" value="1"/>
</dbReference>
<dbReference type="InterPro" id="IPR002454">
    <property type="entry name" value="Gamma_tubulin"/>
</dbReference>
<dbReference type="InterPro" id="IPR001680">
    <property type="entry name" value="WD40_rpt"/>
</dbReference>
<dbReference type="Gene3D" id="3.30.1330.20">
    <property type="entry name" value="Tubulin/FtsZ, C-terminal domain"/>
    <property type="match status" value="1"/>
</dbReference>
<evidence type="ECO:0000256" key="3">
    <source>
        <dbReference type="ARBA" id="ARBA00022490"/>
    </source>
</evidence>
<evidence type="ECO:0000256" key="6">
    <source>
        <dbReference type="ARBA" id="ARBA00022737"/>
    </source>
</evidence>
<dbReference type="InterPro" id="IPR003008">
    <property type="entry name" value="Tubulin_FtsZ_GTPase"/>
</dbReference>
<dbReference type="CDD" id="cd02188">
    <property type="entry name" value="gamma_tubulin"/>
    <property type="match status" value="1"/>
</dbReference>
<organism evidence="14 15">
    <name type="scientific">Heterostelium pallidum (strain ATCC 26659 / Pp 5 / PN500)</name>
    <name type="common">Cellular slime mold</name>
    <name type="synonym">Polysphondylium pallidum</name>
    <dbReference type="NCBI Taxonomy" id="670386"/>
    <lineage>
        <taxon>Eukaryota</taxon>
        <taxon>Amoebozoa</taxon>
        <taxon>Evosea</taxon>
        <taxon>Eumycetozoa</taxon>
        <taxon>Dictyostelia</taxon>
        <taxon>Acytosteliales</taxon>
        <taxon>Acytosteliaceae</taxon>
        <taxon>Heterostelium</taxon>
    </lineage>
</organism>
<dbReference type="Gene3D" id="3.40.50.1440">
    <property type="entry name" value="Tubulin/FtsZ, GTPase domain"/>
    <property type="match status" value="1"/>
</dbReference>
<keyword evidence="4 10" id="KW-0853">WD repeat</keyword>
<dbReference type="InterPro" id="IPR023123">
    <property type="entry name" value="Tubulin_C"/>
</dbReference>
<dbReference type="EMBL" id="ADBJ01000036">
    <property type="protein sequence ID" value="EFA79094.1"/>
    <property type="molecule type" value="Genomic_DNA"/>
</dbReference>
<dbReference type="GeneID" id="31363399"/>
<gene>
    <name evidence="14" type="primary">tubC</name>
    <name evidence="14" type="ORF">PPL_07919</name>
</gene>
<feature type="region of interest" description="Disordered" evidence="11">
    <location>
        <begin position="1083"/>
        <end position="1126"/>
    </location>
</feature>
<dbReference type="GO" id="GO:0005874">
    <property type="term" value="C:microtubule"/>
    <property type="evidence" value="ECO:0007669"/>
    <property type="project" value="UniProtKB-KW"/>
</dbReference>
<evidence type="ECO:0000313" key="15">
    <source>
        <dbReference type="Proteomes" id="UP000001396"/>
    </source>
</evidence>
<evidence type="ECO:0000256" key="9">
    <source>
        <dbReference type="ARBA" id="ARBA00023212"/>
    </source>
</evidence>
<dbReference type="InterPro" id="IPR000217">
    <property type="entry name" value="Tubulin"/>
</dbReference>
<comment type="similarity">
    <text evidence="2">Belongs to the tubulin family.</text>
</comment>
<dbReference type="SMART" id="SM00320">
    <property type="entry name" value="WD40"/>
    <property type="match status" value="2"/>
</dbReference>
<feature type="compositionally biased region" description="Acidic residues" evidence="11">
    <location>
        <begin position="939"/>
        <end position="955"/>
    </location>
</feature>
<dbReference type="RefSeq" id="XP_020431216.1">
    <property type="nucleotide sequence ID" value="XM_020578752.1"/>
</dbReference>
<evidence type="ECO:0000256" key="11">
    <source>
        <dbReference type="SAM" id="MobiDB-lite"/>
    </source>
</evidence>
<evidence type="ECO:0000313" key="14">
    <source>
        <dbReference type="EMBL" id="EFA79094.1"/>
    </source>
</evidence>
<evidence type="ECO:0000259" key="13">
    <source>
        <dbReference type="SMART" id="SM00865"/>
    </source>
</evidence>
<dbReference type="PRINTS" id="PR01164">
    <property type="entry name" value="GAMMATUBULIN"/>
</dbReference>
<dbReference type="InterPro" id="IPR037103">
    <property type="entry name" value="Tubulin/FtsZ-like_C"/>
</dbReference>
<accession>D3BHB7</accession>
<dbReference type="InParanoid" id="D3BHB7"/>
<evidence type="ECO:0000256" key="7">
    <source>
        <dbReference type="ARBA" id="ARBA00022741"/>
    </source>
</evidence>
<evidence type="ECO:0000259" key="12">
    <source>
        <dbReference type="SMART" id="SM00864"/>
    </source>
</evidence>
<dbReference type="InterPro" id="IPR008280">
    <property type="entry name" value="Tub_FtsZ_C"/>
</dbReference>
<dbReference type="AlphaFoldDB" id="D3BHB7"/>
<evidence type="ECO:0000256" key="5">
    <source>
        <dbReference type="ARBA" id="ARBA00022701"/>
    </source>
</evidence>
<dbReference type="InterPro" id="IPR036322">
    <property type="entry name" value="WD40_repeat_dom_sf"/>
</dbReference>
<dbReference type="Gene3D" id="2.130.10.10">
    <property type="entry name" value="YVTN repeat-like/Quinoprotein amine dehydrogenase"/>
    <property type="match status" value="1"/>
</dbReference>
<keyword evidence="15" id="KW-1185">Reference proteome</keyword>
<dbReference type="Gene3D" id="1.10.287.600">
    <property type="entry name" value="Helix hairpin bin"/>
    <property type="match status" value="1"/>
</dbReference>
<dbReference type="InterPro" id="IPR036525">
    <property type="entry name" value="Tubulin/FtsZ_GTPase_sf"/>
</dbReference>
<dbReference type="STRING" id="670386.D3BHB7"/>
<keyword evidence="7" id="KW-0547">Nucleotide-binding</keyword>
<proteinExistence type="inferred from homology"/>
<feature type="repeat" description="WD" evidence="10">
    <location>
        <begin position="799"/>
        <end position="840"/>
    </location>
</feature>
<dbReference type="PROSITE" id="PS50082">
    <property type="entry name" value="WD_REPEATS_2"/>
    <property type="match status" value="1"/>
</dbReference>
<dbReference type="SUPFAM" id="SSF52490">
    <property type="entry name" value="Tubulin nucleotide-binding domain-like"/>
    <property type="match status" value="1"/>
</dbReference>
<dbReference type="PROSITE" id="PS50294">
    <property type="entry name" value="WD_REPEATS_REGION"/>
    <property type="match status" value="1"/>
</dbReference>
<dbReference type="PANTHER" id="PTHR11588">
    <property type="entry name" value="TUBULIN"/>
    <property type="match status" value="1"/>
</dbReference>
<dbReference type="GO" id="GO:0000930">
    <property type="term" value="C:gamma-tubulin complex"/>
    <property type="evidence" value="ECO:0007669"/>
    <property type="project" value="InterPro"/>
</dbReference>
<keyword evidence="9" id="KW-0206">Cytoskeleton</keyword>